<dbReference type="Proteomes" id="UP001528411">
    <property type="component" value="Unassembled WGS sequence"/>
</dbReference>
<proteinExistence type="predicted"/>
<sequence>MYRVSLEKRRKPRIHQKGSGDTVDFFVGNDGEVLARERYNNKSDLHRIEARHDDDWVEIYREVTDIRTKGFNGLTPDKKSLVFRTYNSDGRRAYYTMSLKDGAISEPIFIHDKMDVSGLLTDLTRTVYGVSYSGMTPAYEFFDPKLNARIKGINKALPNNWFSIRDYTPSWDNIVFYMDGELSSGDYILYSKGEISMLAQRRPKIPPEAVHAVVETEFKARDGITIPTLLTMPNGKEPTNLPTIIMPHGGPKSHDTKGFNYFAQFFASKGYLVVQPQFRGSTGFGLDFIRAGNGEWGRKMQDDLTDSVTTLAKEGLVDDERVCIVGSSYGGFAALAGATFTPDLYKCVVSINGVSDISEMMESERRDYGSDHWVISYWENAIANGKFDDDHLDQISPINHVKNVKAPILLIHGQFDEVVPVGQSREMADELEDEDKDVTLIELKGGNHHLSKAENRMKAIKAIETFVEKHI</sequence>
<dbReference type="PANTHER" id="PTHR42776:SF27">
    <property type="entry name" value="DIPEPTIDYL PEPTIDASE FAMILY MEMBER 6"/>
    <property type="match status" value="1"/>
</dbReference>
<name>A0ABT5FFS7_9GAMM</name>
<keyword evidence="1" id="KW-0378">Hydrolase</keyword>
<dbReference type="InterPro" id="IPR001375">
    <property type="entry name" value="Peptidase_S9_cat"/>
</dbReference>
<dbReference type="InterPro" id="IPR002470">
    <property type="entry name" value="Peptidase_S9A"/>
</dbReference>
<dbReference type="PANTHER" id="PTHR42776">
    <property type="entry name" value="SERINE PEPTIDASE S9 FAMILY MEMBER"/>
    <property type="match status" value="1"/>
</dbReference>
<evidence type="ECO:0000256" key="1">
    <source>
        <dbReference type="ARBA" id="ARBA00022801"/>
    </source>
</evidence>
<evidence type="ECO:0000259" key="2">
    <source>
        <dbReference type="Pfam" id="PF00326"/>
    </source>
</evidence>
<comment type="caution">
    <text evidence="3">The sequence shown here is derived from an EMBL/GenBank/DDBJ whole genome shotgun (WGS) entry which is preliminary data.</text>
</comment>
<dbReference type="SUPFAM" id="SSF53474">
    <property type="entry name" value="alpha/beta-Hydrolases"/>
    <property type="match status" value="1"/>
</dbReference>
<dbReference type="EMBL" id="JAQOMS010000002">
    <property type="protein sequence ID" value="MDC2889787.1"/>
    <property type="molecule type" value="Genomic_DNA"/>
</dbReference>
<evidence type="ECO:0000313" key="3">
    <source>
        <dbReference type="EMBL" id="MDC2889787.1"/>
    </source>
</evidence>
<gene>
    <name evidence="3" type="ORF">PN838_14640</name>
</gene>
<feature type="domain" description="Peptidase S9 prolyl oligopeptidase catalytic" evidence="2">
    <location>
        <begin position="259"/>
        <end position="470"/>
    </location>
</feature>
<accession>A0ABT5FFS7</accession>
<dbReference type="Gene3D" id="3.40.50.1820">
    <property type="entry name" value="alpha/beta hydrolase"/>
    <property type="match status" value="1"/>
</dbReference>
<dbReference type="RefSeq" id="WP_272181150.1">
    <property type="nucleotide sequence ID" value="NZ_JAQOMS010000002.1"/>
</dbReference>
<dbReference type="PRINTS" id="PR00862">
    <property type="entry name" value="PROLIGOPTASE"/>
</dbReference>
<reference evidence="3 4" key="1">
    <citation type="submission" date="2023-01" db="EMBL/GenBank/DDBJ databases">
        <title>Psychrosphaera sp. nov., isolated from marine algae.</title>
        <authorList>
            <person name="Bayburt H."/>
            <person name="Choi B.J."/>
            <person name="Kim J.M."/>
            <person name="Choi D.G."/>
            <person name="Jeon C.O."/>
        </authorList>
    </citation>
    <scope>NUCLEOTIDE SEQUENCE [LARGE SCALE GENOMIC DNA]</scope>
    <source>
        <strain evidence="3 4">G1-22</strain>
    </source>
</reference>
<evidence type="ECO:0000313" key="4">
    <source>
        <dbReference type="Proteomes" id="UP001528411"/>
    </source>
</evidence>
<protein>
    <submittedName>
        <fullName evidence="3">S9 family peptidase</fullName>
    </submittedName>
</protein>
<organism evidence="3 4">
    <name type="scientific">Psychrosphaera algicola</name>
    <dbReference type="NCBI Taxonomy" id="3023714"/>
    <lineage>
        <taxon>Bacteria</taxon>
        <taxon>Pseudomonadati</taxon>
        <taxon>Pseudomonadota</taxon>
        <taxon>Gammaproteobacteria</taxon>
        <taxon>Alteromonadales</taxon>
        <taxon>Pseudoalteromonadaceae</taxon>
        <taxon>Psychrosphaera</taxon>
    </lineage>
</organism>
<dbReference type="InterPro" id="IPR029058">
    <property type="entry name" value="AB_hydrolase_fold"/>
</dbReference>
<keyword evidence="4" id="KW-1185">Reference proteome</keyword>
<dbReference type="Pfam" id="PF00326">
    <property type="entry name" value="Peptidase_S9"/>
    <property type="match status" value="1"/>
</dbReference>